<dbReference type="Proteomes" id="UP000037530">
    <property type="component" value="Unassembled WGS sequence"/>
</dbReference>
<name>A0A0M0HKJ8_9VIBR</name>
<evidence type="ECO:0000313" key="2">
    <source>
        <dbReference type="EMBL" id="KOO02322.1"/>
    </source>
</evidence>
<proteinExistence type="predicted"/>
<dbReference type="STRING" id="171383.AKJ31_22345"/>
<accession>A0A0M0HKJ8</accession>
<comment type="caution">
    <text evidence="2">The sequence shown here is derived from an EMBL/GenBank/DDBJ whole genome shotgun (WGS) entry which is preliminary data.</text>
</comment>
<keyword evidence="1" id="KW-0812">Transmembrane</keyword>
<gene>
    <name evidence="2" type="ORF">AKJ31_22345</name>
</gene>
<feature type="transmembrane region" description="Helical" evidence="1">
    <location>
        <begin position="61"/>
        <end position="84"/>
    </location>
</feature>
<keyword evidence="1" id="KW-1133">Transmembrane helix</keyword>
<feature type="non-terminal residue" evidence="2">
    <location>
        <position position="102"/>
    </location>
</feature>
<protein>
    <submittedName>
        <fullName evidence="2">Transporter</fullName>
    </submittedName>
</protein>
<reference evidence="3" key="1">
    <citation type="submission" date="2015-08" db="EMBL/GenBank/DDBJ databases">
        <title>Vibrio galatheae sp. nov., a novel member of the Vibrionaceae family isolated from the Solomon Islands.</title>
        <authorList>
            <person name="Giubergia S."/>
            <person name="Machado H."/>
            <person name="Mateiu R.V."/>
            <person name="Gram L."/>
        </authorList>
    </citation>
    <scope>NUCLEOTIDE SEQUENCE [LARGE SCALE GENOMIC DNA]</scope>
    <source>
        <strain evidence="3">DSM 19134</strain>
    </source>
</reference>
<evidence type="ECO:0000256" key="1">
    <source>
        <dbReference type="SAM" id="Phobius"/>
    </source>
</evidence>
<keyword evidence="3" id="KW-1185">Reference proteome</keyword>
<sequence>MVPAIAAGNTGHYSHRTWGVVLTSNSPKPVPRAQLGKRSPSAVGTAYFVRWWFNKVFERGVAWFFVSVIPVGVPAAIALAAGFLQQLLPDAVNSAIVAHVIT</sequence>
<evidence type="ECO:0000313" key="3">
    <source>
        <dbReference type="Proteomes" id="UP000037530"/>
    </source>
</evidence>
<dbReference type="EMBL" id="LHPI01000082">
    <property type="protein sequence ID" value="KOO02322.1"/>
    <property type="molecule type" value="Genomic_DNA"/>
</dbReference>
<dbReference type="AlphaFoldDB" id="A0A0M0HKJ8"/>
<organism evidence="2 3">
    <name type="scientific">Vibrio hepatarius</name>
    <dbReference type="NCBI Taxonomy" id="171383"/>
    <lineage>
        <taxon>Bacteria</taxon>
        <taxon>Pseudomonadati</taxon>
        <taxon>Pseudomonadota</taxon>
        <taxon>Gammaproteobacteria</taxon>
        <taxon>Vibrionales</taxon>
        <taxon>Vibrionaceae</taxon>
        <taxon>Vibrio</taxon>
        <taxon>Vibrio oreintalis group</taxon>
    </lineage>
</organism>
<keyword evidence="1" id="KW-0472">Membrane</keyword>